<evidence type="ECO:0000259" key="9">
    <source>
        <dbReference type="Pfam" id="PF11967"/>
    </source>
</evidence>
<reference evidence="10" key="1">
    <citation type="submission" date="2022-05" db="EMBL/GenBank/DDBJ databases">
        <title>Complete genome sequence of toluene-degrading Gulosibacter sediminis strain ACHW.36C.</title>
        <authorList>
            <person name="Wai A.C."/>
            <person name="Lai G.K."/>
            <person name="Griffin S.D."/>
            <person name="Leung F.C."/>
        </authorList>
    </citation>
    <scope>NUCLEOTIDE SEQUENCE [LARGE SCALE GENOMIC DNA]</scope>
    <source>
        <strain evidence="10">ACHW.36C</strain>
    </source>
</reference>
<evidence type="ECO:0000256" key="6">
    <source>
        <dbReference type="ARBA" id="ARBA00023204"/>
    </source>
</evidence>
<accession>A0ABY4N427</accession>
<dbReference type="InterPro" id="IPR037278">
    <property type="entry name" value="ARFGAP/RecO"/>
</dbReference>
<dbReference type="HAMAP" id="MF_00201">
    <property type="entry name" value="RecO"/>
    <property type="match status" value="1"/>
</dbReference>
<comment type="function">
    <text evidence="1 8">Involved in DNA repair and RecF pathway recombination.</text>
</comment>
<proteinExistence type="inferred from homology"/>
<dbReference type="SUPFAM" id="SSF50249">
    <property type="entry name" value="Nucleic acid-binding proteins"/>
    <property type="match status" value="1"/>
</dbReference>
<dbReference type="Gene3D" id="2.40.50.140">
    <property type="entry name" value="Nucleic acid-binding proteins"/>
    <property type="match status" value="1"/>
</dbReference>
<dbReference type="EMBL" id="CP097160">
    <property type="protein sequence ID" value="UQN15973.1"/>
    <property type="molecule type" value="Genomic_DNA"/>
</dbReference>
<feature type="domain" description="DNA replication/recombination mediator RecO N-terminal" evidence="9">
    <location>
        <begin position="1"/>
        <end position="83"/>
    </location>
</feature>
<dbReference type="PANTHER" id="PTHR33991">
    <property type="entry name" value="DNA REPAIR PROTEIN RECO"/>
    <property type="match status" value="1"/>
</dbReference>
<evidence type="ECO:0000256" key="5">
    <source>
        <dbReference type="ARBA" id="ARBA00023172"/>
    </source>
</evidence>
<dbReference type="SUPFAM" id="SSF57863">
    <property type="entry name" value="ArfGap/RecO-like zinc finger"/>
    <property type="match status" value="1"/>
</dbReference>
<evidence type="ECO:0000256" key="8">
    <source>
        <dbReference type="HAMAP-Rule" id="MF_00201"/>
    </source>
</evidence>
<keyword evidence="5 8" id="KW-0233">DNA recombination</keyword>
<dbReference type="PANTHER" id="PTHR33991:SF1">
    <property type="entry name" value="DNA REPAIR PROTEIN RECO"/>
    <property type="match status" value="1"/>
</dbReference>
<dbReference type="NCBIfam" id="TIGR00613">
    <property type="entry name" value="reco"/>
    <property type="match status" value="1"/>
</dbReference>
<dbReference type="InterPro" id="IPR042242">
    <property type="entry name" value="RecO_C"/>
</dbReference>
<evidence type="ECO:0000313" key="10">
    <source>
        <dbReference type="EMBL" id="UQN15973.1"/>
    </source>
</evidence>
<evidence type="ECO:0000256" key="3">
    <source>
        <dbReference type="ARBA" id="ARBA00021310"/>
    </source>
</evidence>
<comment type="similarity">
    <text evidence="2 8">Belongs to the RecO family.</text>
</comment>
<protein>
    <recommendedName>
        <fullName evidence="3 8">DNA repair protein RecO</fullName>
    </recommendedName>
    <alternativeName>
        <fullName evidence="7 8">Recombination protein O</fullName>
    </alternativeName>
</protein>
<organism evidence="10">
    <name type="scientific">Gulosibacter sediminis</name>
    <dbReference type="NCBI Taxonomy" id="1729695"/>
    <lineage>
        <taxon>Bacteria</taxon>
        <taxon>Bacillati</taxon>
        <taxon>Actinomycetota</taxon>
        <taxon>Actinomycetes</taxon>
        <taxon>Micrococcales</taxon>
        <taxon>Microbacteriaceae</taxon>
        <taxon>Gulosibacter</taxon>
    </lineage>
</organism>
<dbReference type="Pfam" id="PF02565">
    <property type="entry name" value="RecO_C"/>
    <property type="match status" value="1"/>
</dbReference>
<dbReference type="Pfam" id="PF11967">
    <property type="entry name" value="RecO_N"/>
    <property type="match status" value="1"/>
</dbReference>
<dbReference type="InterPro" id="IPR022572">
    <property type="entry name" value="DNA_rep/recomb_RecO_N"/>
</dbReference>
<sequence>MPNYTDEVVILRGRPLGEADRILTCFGRQHGKISAVARGVRRTASKFGARVEAGNVIDAQFYTRGHGPAGLDTLTQAVTVHSFAAKMVDDFDVYTMSAAILEAADRILEAEPAPLQFAQLVGSLRYLARREHPAGLVLDAYLLRSLALAGWRPTFTDCARCGKAGPHSRISLTAGGAVCDDDARSTGAVMYADVDTMRLLWALLAGNWGVAEATDDGTRAAAHRIVSAYAQFHLERGLRSMTVHDQDRSGPGVP</sequence>
<name>A0ABY4N427_9MICO</name>
<evidence type="ECO:0000256" key="2">
    <source>
        <dbReference type="ARBA" id="ARBA00007452"/>
    </source>
</evidence>
<evidence type="ECO:0000256" key="4">
    <source>
        <dbReference type="ARBA" id="ARBA00022763"/>
    </source>
</evidence>
<dbReference type="Gene3D" id="1.20.1440.120">
    <property type="entry name" value="Recombination protein O, C-terminal domain"/>
    <property type="match status" value="1"/>
</dbReference>
<dbReference type="InterPro" id="IPR003717">
    <property type="entry name" value="RecO"/>
</dbReference>
<evidence type="ECO:0000256" key="1">
    <source>
        <dbReference type="ARBA" id="ARBA00003065"/>
    </source>
</evidence>
<keyword evidence="6 8" id="KW-0234">DNA repair</keyword>
<gene>
    <name evidence="8 10" type="primary">recO</name>
    <name evidence="10" type="ORF">M3M28_05865</name>
</gene>
<keyword evidence="4 8" id="KW-0227">DNA damage</keyword>
<evidence type="ECO:0000256" key="7">
    <source>
        <dbReference type="ARBA" id="ARBA00033409"/>
    </source>
</evidence>
<dbReference type="InterPro" id="IPR012340">
    <property type="entry name" value="NA-bd_OB-fold"/>
</dbReference>